<keyword evidence="10" id="KW-0732">Signal</keyword>
<sequence length="1529" mass="167989">MPPLWRALATVGLLNALLCSAWEIDIGMNANGPQVCLSSEHVVGRGVNAICTHRNKTYVGGLFNRIGNSAANSFAVLGEDDTLEHLGYVGADTSMENVQRQGQDKNYAGIITALACGEDDDYIYIGGLFQNVSNTKPYDISDDEWARGEDASTKAAQKETVGFIVNNLARFNTLTSRLEPMRVNRTDDQEKDMNEGGWVDGNVTKRIGFTHQGSGCERENCDANNELALIRTIACAANNGRSCEVMFVGGYFSDAMGTQASSIARLEQRGDEIKIKTMEINPSFSNTTYEADDDNGVSGVVMTIAPMSENKVVFGGIYQGKEEAATPYMMNVWDVESGTRCVLNSYMANLDQCKSKHPPTACCESALGTVYASLKIAEDEFVVGGEFFNTLGLEVGADVDPTDPINSKPTAALNIGYQNLAVLSLGTYGSSGDIINPPKDLSNSTRDLVGGPSGEVLSLQCGTWSAEEERCVEIIVGGAFKSWERFEVDADLAITRTKVFSCPQQVASLIWSSENGQYYPAETIVEAEAEAFGTTWNSASETTHSVNTVWKNTNTSTLYVGGNFPRMNNMFKYVWATETYSYSYEDEENITGYQSLPTPGGPEDDGTGMNAISYSRSHGGDRSEFQRCTQWAADASDGELDFVGASFCCRQGSYCPQNLIDIQCPTGWGYYCWPSKAGACDPGYYCPTAGEKIECPVNHVCAQGSTYPRSCMFWERCDDVGLERPLAASGFIFASMVLAFMFTILIAGVRIQHTVTIRGRKGTDKRFAERFNAFARGENAIFQKAGSDKYNADEDASVHTDASNPMTSTDMDDPSSTLPDASYIAGQGKTAGVTFGGAEDEDRGPTEEGIELSESAMPRRDSLINRGSNAKGEMKIDLSFQNLSVTLVNKLRILNDVTGTLESGKMTAIMGPSGCGKSTLLNALTNRIKGGGKTGGRVWINGERRNLMSIQHLVGFVPQEDTMYRDLTVRETLRFNARLKADPGMTRPERRAFVNEVVDILGLKHVQHSVIGDELTRGISGGQRKRVNIGIELMGSPLVLFLDEPTSGLDATTTQLLIDSLEKLAALGLTIAMVIHQPRMEVLRKIQNLILLQKGGHEVYIGPTEDAIPYFKDQLGQDLPDQTSPADFFLDVITEDQNKHDDLAEEGTIVDTWAKYKTTLNFSHDREEYKDRIVPARHRPGRFYQIRTIYKRSVVQIFNAAGLHFVDAMLFIMAGAVAGIVAVDDNFMGNQIVMMINGMISVVAALKVFGGEGPVFLREMNAGVSSFSYFVGKVMSHLPLVAMSPIFFLSTYFRMAYPKNGLGDLYLIILCGAMSGTGLGYFISATMNEKNATILGVISGLMGILFCGLNPPLAELEPTPIGKFMITFNYGSWFTGALFIREAKSIFPAGFKESIRWLGEYGFHDVDVSQIYSRADIYAAQLELANKWREMLMFMLAQYFWYMVGAYFVFKYVALKEQGMIGWDPIVYEIKSNVTEPIGNYIKFGKFSAEITRREKDEITERRAQRKKTMAEGRRRKKTKGGEAAADVV</sequence>
<keyword evidence="5" id="KW-0067">ATP-binding</keyword>
<dbReference type="SUPFAM" id="SSF52540">
    <property type="entry name" value="P-loop containing nucleoside triphosphate hydrolases"/>
    <property type="match status" value="1"/>
</dbReference>
<feature type="transmembrane region" description="Helical" evidence="9">
    <location>
        <begin position="1335"/>
        <end position="1354"/>
    </location>
</feature>
<proteinExistence type="predicted"/>
<evidence type="ECO:0000256" key="5">
    <source>
        <dbReference type="ARBA" id="ARBA00022840"/>
    </source>
</evidence>
<feature type="compositionally biased region" description="Polar residues" evidence="8">
    <location>
        <begin position="800"/>
        <end position="816"/>
    </location>
</feature>
<accession>A0ABQ6MEH2</accession>
<evidence type="ECO:0000256" key="9">
    <source>
        <dbReference type="SAM" id="Phobius"/>
    </source>
</evidence>
<evidence type="ECO:0000256" key="1">
    <source>
        <dbReference type="ARBA" id="ARBA00004141"/>
    </source>
</evidence>
<keyword evidence="4" id="KW-0547">Nucleotide-binding</keyword>
<dbReference type="PANTHER" id="PTHR48041:SF91">
    <property type="entry name" value="ABC TRANSPORTER G FAMILY MEMBER 28"/>
    <property type="match status" value="1"/>
</dbReference>
<evidence type="ECO:0000256" key="10">
    <source>
        <dbReference type="SAM" id="SignalP"/>
    </source>
</evidence>
<dbReference type="InterPro" id="IPR043926">
    <property type="entry name" value="ABCG_dom"/>
</dbReference>
<evidence type="ECO:0000313" key="13">
    <source>
        <dbReference type="Proteomes" id="UP001165060"/>
    </source>
</evidence>
<feature type="transmembrane region" description="Helical" evidence="9">
    <location>
        <begin position="1431"/>
        <end position="1450"/>
    </location>
</feature>
<keyword evidence="3 9" id="KW-0812">Transmembrane</keyword>
<evidence type="ECO:0000256" key="8">
    <source>
        <dbReference type="SAM" id="MobiDB-lite"/>
    </source>
</evidence>
<evidence type="ECO:0000256" key="3">
    <source>
        <dbReference type="ARBA" id="ARBA00022692"/>
    </source>
</evidence>
<dbReference type="InterPro" id="IPR003593">
    <property type="entry name" value="AAA+_ATPase"/>
</dbReference>
<dbReference type="Proteomes" id="UP001165060">
    <property type="component" value="Unassembled WGS sequence"/>
</dbReference>
<dbReference type="Pfam" id="PF00005">
    <property type="entry name" value="ABC_tran"/>
    <property type="match status" value="1"/>
</dbReference>
<keyword evidence="13" id="KW-1185">Reference proteome</keyword>
<name>A0ABQ6MEH2_9STRA</name>
<protein>
    <recommendedName>
        <fullName evidence="11">ABC transporter domain-containing protein</fullName>
    </recommendedName>
</protein>
<dbReference type="InterPro" id="IPR050352">
    <property type="entry name" value="ABCG_transporters"/>
</dbReference>
<reference evidence="12 13" key="1">
    <citation type="journal article" date="2023" name="Commun. Biol.">
        <title>Genome analysis of Parmales, the sister group of diatoms, reveals the evolutionary specialization of diatoms from phago-mixotrophs to photoautotrophs.</title>
        <authorList>
            <person name="Ban H."/>
            <person name="Sato S."/>
            <person name="Yoshikawa S."/>
            <person name="Yamada K."/>
            <person name="Nakamura Y."/>
            <person name="Ichinomiya M."/>
            <person name="Sato N."/>
            <person name="Blanc-Mathieu R."/>
            <person name="Endo H."/>
            <person name="Kuwata A."/>
            <person name="Ogata H."/>
        </authorList>
    </citation>
    <scope>NUCLEOTIDE SEQUENCE [LARGE SCALE GENOMIC DNA]</scope>
</reference>
<dbReference type="PROSITE" id="PS50893">
    <property type="entry name" value="ABC_TRANSPORTER_2"/>
    <property type="match status" value="1"/>
</dbReference>
<dbReference type="InterPro" id="IPR027417">
    <property type="entry name" value="P-loop_NTPase"/>
</dbReference>
<feature type="transmembrane region" description="Helical" evidence="9">
    <location>
        <begin position="1228"/>
        <end position="1249"/>
    </location>
</feature>
<evidence type="ECO:0000313" key="12">
    <source>
        <dbReference type="EMBL" id="GMI24879.1"/>
    </source>
</evidence>
<evidence type="ECO:0000259" key="11">
    <source>
        <dbReference type="PROSITE" id="PS50893"/>
    </source>
</evidence>
<evidence type="ECO:0000256" key="7">
    <source>
        <dbReference type="ARBA" id="ARBA00023136"/>
    </source>
</evidence>
<feature type="region of interest" description="Disordered" evidence="8">
    <location>
        <begin position="792"/>
        <end position="816"/>
    </location>
</feature>
<gene>
    <name evidence="12" type="ORF">TeGR_g5371</name>
</gene>
<dbReference type="Gene3D" id="3.40.50.300">
    <property type="entry name" value="P-loop containing nucleotide triphosphate hydrolases"/>
    <property type="match status" value="1"/>
</dbReference>
<feature type="transmembrane region" description="Helical" evidence="9">
    <location>
        <begin position="726"/>
        <end position="751"/>
    </location>
</feature>
<keyword evidence="2" id="KW-0813">Transport</keyword>
<dbReference type="SMART" id="SM00382">
    <property type="entry name" value="AAA"/>
    <property type="match status" value="1"/>
</dbReference>
<organism evidence="12 13">
    <name type="scientific">Tetraparma gracilis</name>
    <dbReference type="NCBI Taxonomy" id="2962635"/>
    <lineage>
        <taxon>Eukaryota</taxon>
        <taxon>Sar</taxon>
        <taxon>Stramenopiles</taxon>
        <taxon>Ochrophyta</taxon>
        <taxon>Bolidophyceae</taxon>
        <taxon>Parmales</taxon>
        <taxon>Triparmaceae</taxon>
        <taxon>Tetraparma</taxon>
    </lineage>
</organism>
<feature type="chain" id="PRO_5045633019" description="ABC transporter domain-containing protein" evidence="10">
    <location>
        <begin position="22"/>
        <end position="1529"/>
    </location>
</feature>
<comment type="caution">
    <text evidence="12">The sequence shown here is derived from an EMBL/GenBank/DDBJ whole genome shotgun (WGS) entry which is preliminary data.</text>
</comment>
<keyword evidence="7 9" id="KW-0472">Membrane</keyword>
<dbReference type="InterPro" id="IPR017871">
    <property type="entry name" value="ABC_transporter-like_CS"/>
</dbReference>
<feature type="domain" description="ABC transporter" evidence="11">
    <location>
        <begin position="878"/>
        <end position="1119"/>
    </location>
</feature>
<dbReference type="Pfam" id="PF19055">
    <property type="entry name" value="ABC2_membrane_7"/>
    <property type="match status" value="2"/>
</dbReference>
<comment type="subcellular location">
    <subcellularLocation>
        <location evidence="1">Membrane</location>
        <topology evidence="1">Multi-pass membrane protein</topology>
    </subcellularLocation>
</comment>
<dbReference type="InterPro" id="IPR003439">
    <property type="entry name" value="ABC_transporter-like_ATP-bd"/>
</dbReference>
<evidence type="ECO:0000256" key="4">
    <source>
        <dbReference type="ARBA" id="ARBA00022741"/>
    </source>
</evidence>
<keyword evidence="6 9" id="KW-1133">Transmembrane helix</keyword>
<feature type="compositionally biased region" description="Basic and acidic residues" evidence="8">
    <location>
        <begin position="1498"/>
        <end position="1513"/>
    </location>
</feature>
<evidence type="ECO:0000256" key="6">
    <source>
        <dbReference type="ARBA" id="ARBA00022989"/>
    </source>
</evidence>
<feature type="transmembrane region" description="Helical" evidence="9">
    <location>
        <begin position="1270"/>
        <end position="1293"/>
    </location>
</feature>
<dbReference type="PANTHER" id="PTHR48041">
    <property type="entry name" value="ABC TRANSPORTER G FAMILY MEMBER 28"/>
    <property type="match status" value="1"/>
</dbReference>
<feature type="region of interest" description="Disordered" evidence="8">
    <location>
        <begin position="1498"/>
        <end position="1529"/>
    </location>
</feature>
<evidence type="ECO:0000256" key="2">
    <source>
        <dbReference type="ARBA" id="ARBA00022448"/>
    </source>
</evidence>
<feature type="transmembrane region" description="Helical" evidence="9">
    <location>
        <begin position="1305"/>
        <end position="1323"/>
    </location>
</feature>
<feature type="transmembrane region" description="Helical" evidence="9">
    <location>
        <begin position="1197"/>
        <end position="1222"/>
    </location>
</feature>
<dbReference type="EMBL" id="BRYB01000189">
    <property type="protein sequence ID" value="GMI24879.1"/>
    <property type="molecule type" value="Genomic_DNA"/>
</dbReference>
<dbReference type="PROSITE" id="PS00211">
    <property type="entry name" value="ABC_TRANSPORTER_1"/>
    <property type="match status" value="1"/>
</dbReference>
<feature type="signal peptide" evidence="10">
    <location>
        <begin position="1"/>
        <end position="21"/>
    </location>
</feature>